<evidence type="ECO:0000313" key="8">
    <source>
        <dbReference type="Proteomes" id="UP000183085"/>
    </source>
</evidence>
<dbReference type="InterPro" id="IPR029061">
    <property type="entry name" value="THDP-binding"/>
</dbReference>
<keyword evidence="3" id="KW-0808">Transferase</keyword>
<protein>
    <submittedName>
        <fullName evidence="7">Transketolase</fullName>
    </submittedName>
</protein>
<dbReference type="EMBL" id="MNYI01000185">
    <property type="protein sequence ID" value="OIP38174.1"/>
    <property type="molecule type" value="Genomic_DNA"/>
</dbReference>
<comment type="similarity">
    <text evidence="2">Belongs to the transketolase family.</text>
</comment>
<feature type="domain" description="Transketolase N-terminal" evidence="6">
    <location>
        <begin position="9"/>
        <end position="267"/>
    </location>
</feature>
<name>A0A1J5E4C4_9BACT</name>
<dbReference type="AlphaFoldDB" id="A0A1J5E4C4"/>
<sequence length="270" mass="29632">MEDIINLKERAKEVRRLVINMITEANSGHPGGSLSMTDIITTLYFSIMNHSAANPAWEERDRFVLSKGHACPAYYAVLSLCGYFPASELLKLRKLGSILQGHPDSKVTPGVDFSTGSLGQGLSAACGMALAGKIDKKDYRVYAIIGDGESQEGQIWEAAMSAAHFKLDNLCVFLDCNKLQIDGKVEDIMNIEPVIDKWKAFGWNTIQIDGHSIEEIIEAAGIAHKTKGKPTMIVADTIKGKCVSFMEGKVCFHGTAPNREQEQQALRELE</sequence>
<evidence type="ECO:0000313" key="7">
    <source>
        <dbReference type="EMBL" id="OIP38174.1"/>
    </source>
</evidence>
<dbReference type="InterPro" id="IPR005474">
    <property type="entry name" value="Transketolase_N"/>
</dbReference>
<dbReference type="Gene3D" id="3.40.50.970">
    <property type="match status" value="1"/>
</dbReference>
<evidence type="ECO:0000256" key="3">
    <source>
        <dbReference type="ARBA" id="ARBA00022679"/>
    </source>
</evidence>
<accession>A0A1J5E4C4</accession>
<dbReference type="InterPro" id="IPR049557">
    <property type="entry name" value="Transketolase_CS"/>
</dbReference>
<gene>
    <name evidence="7" type="ORF">AUJ95_07055</name>
</gene>
<comment type="cofactor">
    <cofactor evidence="1">
        <name>thiamine diphosphate</name>
        <dbReference type="ChEBI" id="CHEBI:58937"/>
    </cofactor>
</comment>
<organism evidence="7 8">
    <name type="scientific">Candidatus Desantisbacteria bacterium CG2_30_40_21</name>
    <dbReference type="NCBI Taxonomy" id="1817895"/>
    <lineage>
        <taxon>Bacteria</taxon>
        <taxon>Candidatus Desantisiibacteriota</taxon>
    </lineage>
</organism>
<dbReference type="PANTHER" id="PTHR47514:SF1">
    <property type="entry name" value="TRANSKETOLASE N-TERMINAL SECTION-RELATED"/>
    <property type="match status" value="1"/>
</dbReference>
<dbReference type="STRING" id="1817895.AUJ95_07055"/>
<dbReference type="Pfam" id="PF00456">
    <property type="entry name" value="Transketolase_N"/>
    <property type="match status" value="1"/>
</dbReference>
<dbReference type="SUPFAM" id="SSF52518">
    <property type="entry name" value="Thiamin diphosphate-binding fold (THDP-binding)"/>
    <property type="match status" value="1"/>
</dbReference>
<comment type="caution">
    <text evidence="7">The sequence shown here is derived from an EMBL/GenBank/DDBJ whole genome shotgun (WGS) entry which is preliminary data.</text>
</comment>
<dbReference type="CDD" id="cd02012">
    <property type="entry name" value="TPP_TK"/>
    <property type="match status" value="1"/>
</dbReference>
<dbReference type="GO" id="GO:0046872">
    <property type="term" value="F:metal ion binding"/>
    <property type="evidence" value="ECO:0007669"/>
    <property type="project" value="UniProtKB-KW"/>
</dbReference>
<dbReference type="PROSITE" id="PS00801">
    <property type="entry name" value="TRANSKETOLASE_1"/>
    <property type="match status" value="1"/>
</dbReference>
<evidence type="ECO:0000256" key="5">
    <source>
        <dbReference type="ARBA" id="ARBA00023052"/>
    </source>
</evidence>
<dbReference type="GO" id="GO:0016740">
    <property type="term" value="F:transferase activity"/>
    <property type="evidence" value="ECO:0007669"/>
    <property type="project" value="UniProtKB-KW"/>
</dbReference>
<reference evidence="7 8" key="1">
    <citation type="journal article" date="2016" name="Environ. Microbiol.">
        <title>Genomic resolution of a cold subsurface aquifer community provides metabolic insights for novel microbes adapted to high CO concentrations.</title>
        <authorList>
            <person name="Probst A.J."/>
            <person name="Castelle C.J."/>
            <person name="Singh A."/>
            <person name="Brown C.T."/>
            <person name="Anantharaman K."/>
            <person name="Sharon I."/>
            <person name="Hug L.A."/>
            <person name="Burstein D."/>
            <person name="Emerson J.B."/>
            <person name="Thomas B.C."/>
            <person name="Banfield J.F."/>
        </authorList>
    </citation>
    <scope>NUCLEOTIDE SEQUENCE [LARGE SCALE GENOMIC DNA]</scope>
    <source>
        <strain evidence="7">CG2_30_40_21</strain>
    </source>
</reference>
<keyword evidence="5" id="KW-0786">Thiamine pyrophosphate</keyword>
<keyword evidence="4" id="KW-0479">Metal-binding</keyword>
<evidence type="ECO:0000256" key="1">
    <source>
        <dbReference type="ARBA" id="ARBA00001964"/>
    </source>
</evidence>
<proteinExistence type="inferred from homology"/>
<evidence type="ECO:0000256" key="4">
    <source>
        <dbReference type="ARBA" id="ARBA00022723"/>
    </source>
</evidence>
<evidence type="ECO:0000259" key="6">
    <source>
        <dbReference type="Pfam" id="PF00456"/>
    </source>
</evidence>
<evidence type="ECO:0000256" key="2">
    <source>
        <dbReference type="ARBA" id="ARBA00007131"/>
    </source>
</evidence>
<dbReference type="Proteomes" id="UP000183085">
    <property type="component" value="Unassembled WGS sequence"/>
</dbReference>
<dbReference type="PANTHER" id="PTHR47514">
    <property type="entry name" value="TRANSKETOLASE N-TERMINAL SECTION-RELATED"/>
    <property type="match status" value="1"/>
</dbReference>